<feature type="domain" description="DALR anticodon binding" evidence="13">
    <location>
        <begin position="439"/>
        <end position="574"/>
    </location>
</feature>
<dbReference type="Pfam" id="PF00750">
    <property type="entry name" value="tRNA-synt_1d"/>
    <property type="match status" value="2"/>
</dbReference>
<dbReference type="InterPro" id="IPR001412">
    <property type="entry name" value="aa-tRNA-synth_I_CS"/>
</dbReference>
<keyword evidence="4 11" id="KW-0963">Cytoplasm</keyword>
<dbReference type="EMBL" id="CP053716">
    <property type="protein sequence ID" value="QKF07124.1"/>
    <property type="molecule type" value="Genomic_DNA"/>
</dbReference>
<dbReference type="PROSITE" id="PS00178">
    <property type="entry name" value="AA_TRNA_LIGASE_I"/>
    <property type="match status" value="1"/>
</dbReference>
<dbReference type="Proteomes" id="UP000503297">
    <property type="component" value="Chromosome"/>
</dbReference>
<comment type="similarity">
    <text evidence="2 11 12">Belongs to the class-I aminoacyl-tRNA synthetase family.</text>
</comment>
<protein>
    <recommendedName>
        <fullName evidence="11">Arginine--tRNA ligase</fullName>
        <ecNumber evidence="11">6.1.1.19</ecNumber>
    </recommendedName>
    <alternativeName>
        <fullName evidence="11">Arginyl-tRNA synthetase</fullName>
        <shortName evidence="11">ArgRS</shortName>
    </alternativeName>
</protein>
<evidence type="ECO:0000256" key="4">
    <source>
        <dbReference type="ARBA" id="ARBA00022490"/>
    </source>
</evidence>
<accession>A0A6M8J0S0</accession>
<dbReference type="NCBIfam" id="TIGR00456">
    <property type="entry name" value="argS"/>
    <property type="match status" value="1"/>
</dbReference>
<dbReference type="InterPro" id="IPR035684">
    <property type="entry name" value="ArgRS_core"/>
</dbReference>
<keyword evidence="16" id="KW-1185">Reference proteome</keyword>
<dbReference type="GO" id="GO:0004814">
    <property type="term" value="F:arginine-tRNA ligase activity"/>
    <property type="evidence" value="ECO:0007669"/>
    <property type="project" value="UniProtKB-UniRule"/>
</dbReference>
<evidence type="ECO:0000313" key="15">
    <source>
        <dbReference type="EMBL" id="QKF07124.1"/>
    </source>
</evidence>
<organism evidence="15 16">
    <name type="scientific">Berryella wangjianweii</name>
    <dbReference type="NCBI Taxonomy" id="2734634"/>
    <lineage>
        <taxon>Bacteria</taxon>
        <taxon>Bacillati</taxon>
        <taxon>Actinomycetota</taxon>
        <taxon>Coriobacteriia</taxon>
        <taxon>Eggerthellales</taxon>
        <taxon>Eggerthellaceae</taxon>
        <taxon>Berryella</taxon>
    </lineage>
</organism>
<dbReference type="InterPro" id="IPR014729">
    <property type="entry name" value="Rossmann-like_a/b/a_fold"/>
</dbReference>
<dbReference type="InterPro" id="IPR009080">
    <property type="entry name" value="tRNAsynth_Ia_anticodon-bd"/>
</dbReference>
<dbReference type="FunFam" id="1.10.730.10:FF:000008">
    <property type="entry name" value="Arginine--tRNA ligase"/>
    <property type="match status" value="1"/>
</dbReference>
<evidence type="ECO:0000256" key="7">
    <source>
        <dbReference type="ARBA" id="ARBA00022840"/>
    </source>
</evidence>
<dbReference type="SUPFAM" id="SSF47323">
    <property type="entry name" value="Anticodon-binding domain of a subclass of class I aminoacyl-tRNA synthetases"/>
    <property type="match status" value="1"/>
</dbReference>
<evidence type="ECO:0000256" key="5">
    <source>
        <dbReference type="ARBA" id="ARBA00022598"/>
    </source>
</evidence>
<keyword evidence="8 11" id="KW-0648">Protein biosynthesis</keyword>
<dbReference type="Pfam" id="PF03485">
    <property type="entry name" value="Arg_tRNA_synt_N"/>
    <property type="match status" value="1"/>
</dbReference>
<comment type="subcellular location">
    <subcellularLocation>
        <location evidence="1 11">Cytoplasm</location>
    </subcellularLocation>
</comment>
<dbReference type="SUPFAM" id="SSF52374">
    <property type="entry name" value="Nucleotidylyl transferase"/>
    <property type="match status" value="1"/>
</dbReference>
<dbReference type="GO" id="GO:0005524">
    <property type="term" value="F:ATP binding"/>
    <property type="evidence" value="ECO:0007669"/>
    <property type="project" value="UniProtKB-UniRule"/>
</dbReference>
<name>A0A6M8J0S0_9ACTN</name>
<dbReference type="InterPro" id="IPR001278">
    <property type="entry name" value="Arg-tRNA-ligase"/>
</dbReference>
<dbReference type="Gene3D" id="3.40.50.620">
    <property type="entry name" value="HUPs"/>
    <property type="match status" value="1"/>
</dbReference>
<evidence type="ECO:0000256" key="3">
    <source>
        <dbReference type="ARBA" id="ARBA00011245"/>
    </source>
</evidence>
<keyword evidence="7 11" id="KW-0067">ATP-binding</keyword>
<dbReference type="GO" id="GO:0005737">
    <property type="term" value="C:cytoplasm"/>
    <property type="evidence" value="ECO:0007669"/>
    <property type="project" value="UniProtKB-SubCell"/>
</dbReference>
<dbReference type="HAMAP" id="MF_00123">
    <property type="entry name" value="Arg_tRNA_synth"/>
    <property type="match status" value="1"/>
</dbReference>
<dbReference type="SMART" id="SM00836">
    <property type="entry name" value="DALR_1"/>
    <property type="match status" value="1"/>
</dbReference>
<keyword evidence="6 11" id="KW-0547">Nucleotide-binding</keyword>
<comment type="subunit">
    <text evidence="3 11">Monomer.</text>
</comment>
<dbReference type="InterPro" id="IPR005148">
    <property type="entry name" value="Arg-tRNA-synth_N"/>
</dbReference>
<dbReference type="SMART" id="SM01016">
    <property type="entry name" value="Arg_tRNA_synt_N"/>
    <property type="match status" value="1"/>
</dbReference>
<evidence type="ECO:0000256" key="9">
    <source>
        <dbReference type="ARBA" id="ARBA00023146"/>
    </source>
</evidence>
<evidence type="ECO:0000256" key="2">
    <source>
        <dbReference type="ARBA" id="ARBA00005594"/>
    </source>
</evidence>
<evidence type="ECO:0000256" key="11">
    <source>
        <dbReference type="HAMAP-Rule" id="MF_00123"/>
    </source>
</evidence>
<feature type="short sequence motif" description="'HIGH' region" evidence="11">
    <location>
        <begin position="130"/>
        <end position="140"/>
    </location>
</feature>
<dbReference type="Gene3D" id="1.10.730.10">
    <property type="entry name" value="Isoleucyl-tRNA Synthetase, Domain 1"/>
    <property type="match status" value="1"/>
</dbReference>
<evidence type="ECO:0000256" key="8">
    <source>
        <dbReference type="ARBA" id="ARBA00022917"/>
    </source>
</evidence>
<dbReference type="CDD" id="cd00671">
    <property type="entry name" value="ArgRS_core"/>
    <property type="match status" value="1"/>
</dbReference>
<dbReference type="InterPro" id="IPR008909">
    <property type="entry name" value="DALR_anticod-bd"/>
</dbReference>
<comment type="catalytic activity">
    <reaction evidence="10 11">
        <text>tRNA(Arg) + L-arginine + ATP = L-arginyl-tRNA(Arg) + AMP + diphosphate</text>
        <dbReference type="Rhea" id="RHEA:20301"/>
        <dbReference type="Rhea" id="RHEA-COMP:9658"/>
        <dbReference type="Rhea" id="RHEA-COMP:9673"/>
        <dbReference type="ChEBI" id="CHEBI:30616"/>
        <dbReference type="ChEBI" id="CHEBI:32682"/>
        <dbReference type="ChEBI" id="CHEBI:33019"/>
        <dbReference type="ChEBI" id="CHEBI:78442"/>
        <dbReference type="ChEBI" id="CHEBI:78513"/>
        <dbReference type="ChEBI" id="CHEBI:456215"/>
        <dbReference type="EC" id="6.1.1.19"/>
    </reaction>
</comment>
<evidence type="ECO:0000256" key="1">
    <source>
        <dbReference type="ARBA" id="ARBA00004496"/>
    </source>
</evidence>
<dbReference type="FunFam" id="3.40.50.620:FF:000062">
    <property type="entry name" value="Arginine--tRNA ligase"/>
    <property type="match status" value="1"/>
</dbReference>
<dbReference type="RefSeq" id="WP_173164033.1">
    <property type="nucleotide sequence ID" value="NZ_CP053716.1"/>
</dbReference>
<gene>
    <name evidence="11" type="primary">argS</name>
    <name evidence="15" type="ORF">HLV38_02525</name>
</gene>
<dbReference type="GO" id="GO:0006420">
    <property type="term" value="P:arginyl-tRNA aminoacylation"/>
    <property type="evidence" value="ECO:0007669"/>
    <property type="project" value="UniProtKB-UniRule"/>
</dbReference>
<dbReference type="Pfam" id="PF05746">
    <property type="entry name" value="DALR_1"/>
    <property type="match status" value="1"/>
</dbReference>
<dbReference type="PRINTS" id="PR01038">
    <property type="entry name" value="TRNASYNTHARG"/>
</dbReference>
<reference evidence="16" key="1">
    <citation type="submission" date="2020-05" db="EMBL/GenBank/DDBJ databases">
        <title>Novel species in genus Nocardioides.</title>
        <authorList>
            <person name="Zhang G."/>
        </authorList>
    </citation>
    <scope>NUCLEOTIDE SEQUENCE [LARGE SCALE GENOMIC DNA]</scope>
    <source>
        <strain evidence="16">zg-1050</strain>
    </source>
</reference>
<keyword evidence="9 11" id="KW-0030">Aminoacyl-tRNA synthetase</keyword>
<feature type="domain" description="Arginyl tRNA synthetase N-terminal" evidence="14">
    <location>
        <begin position="5"/>
        <end position="93"/>
    </location>
</feature>
<evidence type="ECO:0000256" key="6">
    <source>
        <dbReference type="ARBA" id="ARBA00022741"/>
    </source>
</evidence>
<evidence type="ECO:0000259" key="13">
    <source>
        <dbReference type="SMART" id="SM00836"/>
    </source>
</evidence>
<evidence type="ECO:0000259" key="14">
    <source>
        <dbReference type="SMART" id="SM01016"/>
    </source>
</evidence>
<evidence type="ECO:0000313" key="16">
    <source>
        <dbReference type="Proteomes" id="UP000503297"/>
    </source>
</evidence>
<dbReference type="SUPFAM" id="SSF55190">
    <property type="entry name" value="Arginyl-tRNA synthetase (ArgRS), N-terminal 'additional' domain"/>
    <property type="match status" value="1"/>
</dbReference>
<dbReference type="Gene3D" id="3.30.1360.70">
    <property type="entry name" value="Arginyl tRNA synthetase N-terminal domain"/>
    <property type="match status" value="1"/>
</dbReference>
<dbReference type="EC" id="6.1.1.19" evidence="11"/>
<keyword evidence="5 11" id="KW-0436">Ligase</keyword>
<dbReference type="AlphaFoldDB" id="A0A6M8J0S0"/>
<dbReference type="PANTHER" id="PTHR11956">
    <property type="entry name" value="ARGINYL-TRNA SYNTHETASE"/>
    <property type="match status" value="1"/>
</dbReference>
<sequence length="574" mass="63410">MTIREELEQLIGSALQSAVEDGTLALDQIPPAALERPRDESHGDWASTVALRCAKLARRAPRDVAQAIIDHLPQNELVESAQIAGPGFINLRLAPATLQGVVRQVRAEGADYGRGSQAQAQRINLEYVSANPTGPLHVGHGRWAVLGDAIARVMRHVGYDVSEEFYINDQGVQMNVFGNSVGVRYLQLLGYDVELPEQAYGGAYVADIAQAIIDEHGRAWEDATDEERMLAFREIAYERMLSLNREVLADFGVTFDCWFSERSLYAPDDQGRNAIDRALAAMTAKGFIEQRDGATWFLSTAFGDTKDRVLVKENGEYTYFMSDMAYHLNKIERGFDHLIDLWGADHHGYIKRCEAMLEAWGHPGRLEVVLGQLVNLFRDGEAVRMSKRTGEMVTFSELIDEVGVDATRYLMLSRSSDQQIDFDIEAAKKQDASNPVYYVQYAHARICSILRRAAGGQQAAGGAVEAADAALLAARVAGPSPDLAPLTHEAELALMRKMANFPELVELAARDRAPFRLTHYAQDLAAAFHQFYTHCRIVGEDEAVMRARVALADAARIVLALTLSLMGVSAPQKM</sequence>
<proteinExistence type="inferred from homology"/>
<evidence type="ECO:0000256" key="12">
    <source>
        <dbReference type="RuleBase" id="RU363038"/>
    </source>
</evidence>
<dbReference type="KEGG" id="bwa:HLV38_02525"/>
<evidence type="ECO:0000256" key="10">
    <source>
        <dbReference type="ARBA" id="ARBA00049339"/>
    </source>
</evidence>
<dbReference type="PANTHER" id="PTHR11956:SF5">
    <property type="entry name" value="ARGININE--TRNA LIGASE, CYTOPLASMIC"/>
    <property type="match status" value="1"/>
</dbReference>
<dbReference type="InterPro" id="IPR036695">
    <property type="entry name" value="Arg-tRNA-synth_N_sf"/>
</dbReference>